<evidence type="ECO:0000313" key="3">
    <source>
        <dbReference type="Proteomes" id="UP001152798"/>
    </source>
</evidence>
<organism evidence="2 3">
    <name type="scientific">Nezara viridula</name>
    <name type="common">Southern green stink bug</name>
    <name type="synonym">Cimex viridulus</name>
    <dbReference type="NCBI Taxonomy" id="85310"/>
    <lineage>
        <taxon>Eukaryota</taxon>
        <taxon>Metazoa</taxon>
        <taxon>Ecdysozoa</taxon>
        <taxon>Arthropoda</taxon>
        <taxon>Hexapoda</taxon>
        <taxon>Insecta</taxon>
        <taxon>Pterygota</taxon>
        <taxon>Neoptera</taxon>
        <taxon>Paraneoptera</taxon>
        <taxon>Hemiptera</taxon>
        <taxon>Heteroptera</taxon>
        <taxon>Panheteroptera</taxon>
        <taxon>Pentatomomorpha</taxon>
        <taxon>Pentatomoidea</taxon>
        <taxon>Pentatomidae</taxon>
        <taxon>Pentatominae</taxon>
        <taxon>Nezara</taxon>
    </lineage>
</organism>
<keyword evidence="3" id="KW-1185">Reference proteome</keyword>
<dbReference type="EMBL" id="OV725077">
    <property type="protein sequence ID" value="CAH1388669.1"/>
    <property type="molecule type" value="Genomic_DNA"/>
</dbReference>
<feature type="compositionally biased region" description="Basic and acidic residues" evidence="1">
    <location>
        <begin position="10"/>
        <end position="19"/>
    </location>
</feature>
<dbReference type="AlphaFoldDB" id="A0A9P0E5C0"/>
<dbReference type="Proteomes" id="UP001152798">
    <property type="component" value="Chromosome 1"/>
</dbReference>
<name>A0A9P0E5C0_NEZVI</name>
<sequence length="83" mass="9852">MPDQRMPKRMLYEKPDGKRSIGRPRIGSLDYLRRLGVRKNIPEPATAIKYEKKMRADIEKRRHNRCSRYRHDEKHADSSEGAC</sequence>
<proteinExistence type="predicted"/>
<evidence type="ECO:0000256" key="1">
    <source>
        <dbReference type="SAM" id="MobiDB-lite"/>
    </source>
</evidence>
<gene>
    <name evidence="2" type="ORF">NEZAVI_LOCUS239</name>
</gene>
<protein>
    <submittedName>
        <fullName evidence="2">Uncharacterized protein</fullName>
    </submittedName>
</protein>
<accession>A0A9P0E5C0</accession>
<evidence type="ECO:0000313" key="2">
    <source>
        <dbReference type="EMBL" id="CAH1388669.1"/>
    </source>
</evidence>
<reference evidence="2" key="1">
    <citation type="submission" date="2022-01" db="EMBL/GenBank/DDBJ databases">
        <authorList>
            <person name="King R."/>
        </authorList>
    </citation>
    <scope>NUCLEOTIDE SEQUENCE</scope>
</reference>
<feature type="region of interest" description="Disordered" evidence="1">
    <location>
        <begin position="1"/>
        <end position="24"/>
    </location>
</feature>